<evidence type="ECO:0000313" key="2">
    <source>
        <dbReference type="Proteomes" id="UP000541444"/>
    </source>
</evidence>
<reference evidence="1 2" key="1">
    <citation type="journal article" date="2020" name="IScience">
        <title>Genome Sequencing of the Endangered Kingdonia uniflora (Circaeasteraceae, Ranunculales) Reveals Potential Mechanisms of Evolutionary Specialization.</title>
        <authorList>
            <person name="Sun Y."/>
            <person name="Deng T."/>
            <person name="Zhang A."/>
            <person name="Moore M.J."/>
            <person name="Landis J.B."/>
            <person name="Lin N."/>
            <person name="Zhang H."/>
            <person name="Zhang X."/>
            <person name="Huang J."/>
            <person name="Zhang X."/>
            <person name="Sun H."/>
            <person name="Wang H."/>
        </authorList>
    </citation>
    <scope>NUCLEOTIDE SEQUENCE [LARGE SCALE GENOMIC DNA]</scope>
    <source>
        <strain evidence="1">TB1705</strain>
        <tissue evidence="1">Leaf</tissue>
    </source>
</reference>
<gene>
    <name evidence="1" type="ORF">GIB67_020775</name>
</gene>
<dbReference type="AlphaFoldDB" id="A0A7J7M769"/>
<sequence length="76" mass="8934">MDDPDNDKQVPVHIELVEPAILLHSSSCKSGNENTRWEDSSRVTWQLHKGFYHERLKDMVKVLSLYICVFLYINFP</sequence>
<dbReference type="Proteomes" id="UP000541444">
    <property type="component" value="Unassembled WGS sequence"/>
</dbReference>
<evidence type="ECO:0000313" key="1">
    <source>
        <dbReference type="EMBL" id="KAF6150692.1"/>
    </source>
</evidence>
<proteinExistence type="predicted"/>
<accession>A0A7J7M769</accession>
<comment type="caution">
    <text evidence="1">The sequence shown here is derived from an EMBL/GenBank/DDBJ whole genome shotgun (WGS) entry which is preliminary data.</text>
</comment>
<dbReference type="EMBL" id="JACGCM010001726">
    <property type="protein sequence ID" value="KAF6150692.1"/>
    <property type="molecule type" value="Genomic_DNA"/>
</dbReference>
<keyword evidence="2" id="KW-1185">Reference proteome</keyword>
<protein>
    <submittedName>
        <fullName evidence="1">Uncharacterized protein</fullName>
    </submittedName>
</protein>
<organism evidence="1 2">
    <name type="scientific">Kingdonia uniflora</name>
    <dbReference type="NCBI Taxonomy" id="39325"/>
    <lineage>
        <taxon>Eukaryota</taxon>
        <taxon>Viridiplantae</taxon>
        <taxon>Streptophyta</taxon>
        <taxon>Embryophyta</taxon>
        <taxon>Tracheophyta</taxon>
        <taxon>Spermatophyta</taxon>
        <taxon>Magnoliopsida</taxon>
        <taxon>Ranunculales</taxon>
        <taxon>Circaeasteraceae</taxon>
        <taxon>Kingdonia</taxon>
    </lineage>
</organism>
<name>A0A7J7M769_9MAGN</name>